<evidence type="ECO:0000259" key="1">
    <source>
        <dbReference type="Pfam" id="PF13302"/>
    </source>
</evidence>
<dbReference type="InterPro" id="IPR051531">
    <property type="entry name" value="N-acetyltransferase"/>
</dbReference>
<dbReference type="EMBL" id="BCNV01000001">
    <property type="protein sequence ID" value="GAS81215.1"/>
    <property type="molecule type" value="Genomic_DNA"/>
</dbReference>
<feature type="domain" description="N-acetyltransferase" evidence="1">
    <location>
        <begin position="11"/>
        <end position="132"/>
    </location>
</feature>
<dbReference type="Pfam" id="PF13302">
    <property type="entry name" value="Acetyltransf_3"/>
    <property type="match status" value="1"/>
</dbReference>
<dbReference type="RefSeq" id="WP_062833953.1">
    <property type="nucleotide sequence ID" value="NZ_BCNV01000001.1"/>
</dbReference>
<dbReference type="Proteomes" id="UP000069697">
    <property type="component" value="Unassembled WGS sequence"/>
</dbReference>
<reference evidence="2 3" key="1">
    <citation type="journal article" date="2016" name="Genome Announc.">
        <title>Draft Genome Sequence of Paenibacillus amylolyticus Heshi-A3, Isolated from Fermented Rice Bran in a Japanese Fermented Seafood Dish.</title>
        <authorList>
            <person name="Akuzawa S."/>
            <person name="Nagaoka J."/>
            <person name="Kanekatsu M."/>
            <person name="Kubota E."/>
            <person name="Ohtake R."/>
            <person name="Suzuki T."/>
            <person name="Kanesaki Y."/>
        </authorList>
    </citation>
    <scope>NUCLEOTIDE SEQUENCE [LARGE SCALE GENOMIC DNA]</scope>
    <source>
        <strain evidence="2 3">Heshi-A3</strain>
    </source>
</reference>
<dbReference type="GO" id="GO:0016747">
    <property type="term" value="F:acyltransferase activity, transferring groups other than amino-acyl groups"/>
    <property type="evidence" value="ECO:0007669"/>
    <property type="project" value="InterPro"/>
</dbReference>
<evidence type="ECO:0000313" key="2">
    <source>
        <dbReference type="EMBL" id="GAS81215.1"/>
    </source>
</evidence>
<dbReference type="SUPFAM" id="SSF55729">
    <property type="entry name" value="Acyl-CoA N-acyltransferases (Nat)"/>
    <property type="match status" value="1"/>
</dbReference>
<dbReference type="Gene3D" id="3.40.630.30">
    <property type="match status" value="1"/>
</dbReference>
<accession>A0A124DXJ2</accession>
<sequence length="179" mass="20966">MLKKRDLQECHSLYSLMMDPAVSPYVRYACQSYEEYLFLTKQLMAEEEQKTAISRTILNEAGQPIGTIDLYHIEHQTGFLATWIGSPYFGNGYSQRAKSAFFVELFLEHDIKTVFMKIRKQNIRSRKAVEKLPYVKLANDAYPDVYQFINAKEQLYDLYHVERSAFFENSMDLHHVVAT</sequence>
<organism evidence="2 3">
    <name type="scientific">Paenibacillus amylolyticus</name>
    <dbReference type="NCBI Taxonomy" id="1451"/>
    <lineage>
        <taxon>Bacteria</taxon>
        <taxon>Bacillati</taxon>
        <taxon>Bacillota</taxon>
        <taxon>Bacilli</taxon>
        <taxon>Bacillales</taxon>
        <taxon>Paenibacillaceae</taxon>
        <taxon>Paenibacillus</taxon>
    </lineage>
</organism>
<reference evidence="3" key="2">
    <citation type="submission" date="2016-01" db="EMBL/GenBank/DDBJ databases">
        <title>Draft Genome Sequence of Paenibacillus amylolyticus Heshi-A3 that Was Isolated from Fermented Rice Bran with Aging Salted Mackerel, Which Was Named Heshiko as Traditional Fermented Seafood in Japan.</title>
        <authorList>
            <person name="Akuzawa S."/>
            <person name="Nakagawa J."/>
            <person name="Kanekatsu T."/>
            <person name="Kubota E."/>
            <person name="Ohtake R."/>
            <person name="Suzuki T."/>
            <person name="Kanesaki Y."/>
        </authorList>
    </citation>
    <scope>NUCLEOTIDE SEQUENCE [LARGE SCALE GENOMIC DNA]</scope>
    <source>
        <strain evidence="3">Heshi-A3</strain>
    </source>
</reference>
<dbReference type="PANTHER" id="PTHR43792:SF1">
    <property type="entry name" value="N-ACETYLTRANSFERASE DOMAIN-CONTAINING PROTEIN"/>
    <property type="match status" value="1"/>
</dbReference>
<comment type="caution">
    <text evidence="2">The sequence shown here is derived from an EMBL/GenBank/DDBJ whole genome shotgun (WGS) entry which is preliminary data.</text>
</comment>
<evidence type="ECO:0000313" key="3">
    <source>
        <dbReference type="Proteomes" id="UP000069697"/>
    </source>
</evidence>
<dbReference type="InterPro" id="IPR016181">
    <property type="entry name" value="Acyl_CoA_acyltransferase"/>
</dbReference>
<proteinExistence type="predicted"/>
<dbReference type="AlphaFoldDB" id="A0A124DXJ2"/>
<name>A0A124DXJ2_PAEAM</name>
<protein>
    <recommendedName>
        <fullName evidence="1">N-acetyltransferase domain-containing protein</fullName>
    </recommendedName>
</protein>
<dbReference type="PANTHER" id="PTHR43792">
    <property type="entry name" value="GNAT FAMILY, PUTATIVE (AFU_ORTHOLOGUE AFUA_3G00765)-RELATED-RELATED"/>
    <property type="match status" value="1"/>
</dbReference>
<gene>
    <name evidence="2" type="ORF">PAHA3_1289</name>
</gene>
<dbReference type="InterPro" id="IPR000182">
    <property type="entry name" value="GNAT_dom"/>
</dbReference>